<proteinExistence type="predicted"/>
<feature type="chain" id="PRO_5047402125" evidence="1">
    <location>
        <begin position="27"/>
        <end position="224"/>
    </location>
</feature>
<feature type="signal peptide" evidence="1">
    <location>
        <begin position="1"/>
        <end position="26"/>
    </location>
</feature>
<evidence type="ECO:0000313" key="2">
    <source>
        <dbReference type="EMBL" id="KAH0914878.1"/>
    </source>
</evidence>
<protein>
    <submittedName>
        <fullName evidence="2">Uncharacterized protein</fullName>
    </submittedName>
</protein>
<gene>
    <name evidence="2" type="ORF">HID58_029324</name>
</gene>
<comment type="caution">
    <text evidence="2">The sequence shown here is derived from an EMBL/GenBank/DDBJ whole genome shotgun (WGS) entry which is preliminary data.</text>
</comment>
<name>A0ABQ8CCU4_BRANA</name>
<reference evidence="2 3" key="1">
    <citation type="submission" date="2021-05" db="EMBL/GenBank/DDBJ databases">
        <title>Genome Assembly of Synthetic Allotetraploid Brassica napus Reveals Homoeologous Exchanges between Subgenomes.</title>
        <authorList>
            <person name="Davis J.T."/>
        </authorList>
    </citation>
    <scope>NUCLEOTIDE SEQUENCE [LARGE SCALE GENOMIC DNA]</scope>
    <source>
        <strain evidence="3">cv. Da-Ae</strain>
        <tissue evidence="2">Seedling</tissue>
    </source>
</reference>
<keyword evidence="1" id="KW-0732">Signal</keyword>
<evidence type="ECO:0000313" key="3">
    <source>
        <dbReference type="Proteomes" id="UP000824890"/>
    </source>
</evidence>
<evidence type="ECO:0000256" key="1">
    <source>
        <dbReference type="SAM" id="SignalP"/>
    </source>
</evidence>
<sequence length="224" mass="25250">MLFIWHQVSLMSTFRFSLLFKIYVLGSNPEIEKLVNPEEVTNAAIETAGQIYAYIKKKFAREGLSNAYPQLMICSEPATSWKTMKDIYTDVADQVGMESTSSFSTKTIDEICDVTCSIEELRVTLKNYNGIQISQANNKGSETYVIGVCCYELIKKYQVDPPQPSPGSFRVAHPAIIKSDLTTATREEKFPLSSEVRRDDPGSETYCIRVPPDINSRILRLLLP</sequence>
<accession>A0ABQ8CCU4</accession>
<dbReference type="Proteomes" id="UP000824890">
    <property type="component" value="Unassembled WGS sequence"/>
</dbReference>
<keyword evidence="3" id="KW-1185">Reference proteome</keyword>
<organism evidence="2 3">
    <name type="scientific">Brassica napus</name>
    <name type="common">Rape</name>
    <dbReference type="NCBI Taxonomy" id="3708"/>
    <lineage>
        <taxon>Eukaryota</taxon>
        <taxon>Viridiplantae</taxon>
        <taxon>Streptophyta</taxon>
        <taxon>Embryophyta</taxon>
        <taxon>Tracheophyta</taxon>
        <taxon>Spermatophyta</taxon>
        <taxon>Magnoliopsida</taxon>
        <taxon>eudicotyledons</taxon>
        <taxon>Gunneridae</taxon>
        <taxon>Pentapetalae</taxon>
        <taxon>rosids</taxon>
        <taxon>malvids</taxon>
        <taxon>Brassicales</taxon>
        <taxon>Brassicaceae</taxon>
        <taxon>Brassiceae</taxon>
        <taxon>Brassica</taxon>
    </lineage>
</organism>
<dbReference type="EMBL" id="JAGKQM010000008">
    <property type="protein sequence ID" value="KAH0914878.1"/>
    <property type="molecule type" value="Genomic_DNA"/>
</dbReference>